<accession>A0A8E0QKK3</accession>
<name>A0A8E0QKK3_9EURO</name>
<evidence type="ECO:0000313" key="2">
    <source>
        <dbReference type="EMBL" id="GIC86058.1"/>
    </source>
</evidence>
<proteinExistence type="predicted"/>
<dbReference type="Gene3D" id="3.40.50.300">
    <property type="entry name" value="P-loop containing nucleotide triphosphate hydrolases"/>
    <property type="match status" value="1"/>
</dbReference>
<comment type="caution">
    <text evidence="2">The sequence shown here is derived from an EMBL/GenBank/DDBJ whole genome shotgun (WGS) entry which is preliminary data.</text>
</comment>
<feature type="region of interest" description="Disordered" evidence="1">
    <location>
        <begin position="24"/>
        <end position="48"/>
    </location>
</feature>
<reference evidence="2" key="2">
    <citation type="submission" date="2021-01" db="EMBL/GenBank/DDBJ databases">
        <title>Pan-genome distribution and transcriptional activeness of fungal secondary metabolism genes in Aspergillus section Fumigati.</title>
        <authorList>
            <person name="Takahashi H."/>
            <person name="Umemura M."/>
            <person name="Ninomiya A."/>
            <person name="Kusuya Y."/>
            <person name="Urayama S."/>
            <person name="Shimizu M."/>
            <person name="Watanabe A."/>
            <person name="Kamei K."/>
            <person name="Yaguchi T."/>
            <person name="Hagiwara D."/>
        </authorList>
    </citation>
    <scope>NUCLEOTIDE SEQUENCE</scope>
    <source>
        <strain evidence="2">IFM 46973</strain>
    </source>
</reference>
<evidence type="ECO:0000256" key="1">
    <source>
        <dbReference type="SAM" id="MobiDB-lite"/>
    </source>
</evidence>
<dbReference type="Proteomes" id="UP000036893">
    <property type="component" value="Unassembled WGS sequence"/>
</dbReference>
<gene>
    <name evidence="2" type="ORF">Aud_002420</name>
</gene>
<protein>
    <submittedName>
        <fullName evidence="2">Uncharacterized protein</fullName>
    </submittedName>
</protein>
<dbReference type="SUPFAM" id="SSF52540">
    <property type="entry name" value="P-loop containing nucleoside triphosphate hydrolases"/>
    <property type="match status" value="1"/>
</dbReference>
<reference evidence="2" key="1">
    <citation type="journal article" date="2015" name="Genome Announc.">
        <title>Draft Genome Sequence of the Pathogenic Filamentous Fungus Aspergillus udagawae Strain IFM 46973T.</title>
        <authorList>
            <person name="Kusuya Y."/>
            <person name="Takahashi-Nakaguchi A."/>
            <person name="Takahashi H."/>
            <person name="Yaguchi T."/>
        </authorList>
    </citation>
    <scope>NUCLEOTIDE SEQUENCE</scope>
    <source>
        <strain evidence="2">IFM 46973</strain>
    </source>
</reference>
<dbReference type="RefSeq" id="XP_043143324.1">
    <property type="nucleotide sequence ID" value="XM_043287389.1"/>
</dbReference>
<dbReference type="AlphaFoldDB" id="A0A8E0QKK3"/>
<dbReference type="InterPro" id="IPR027417">
    <property type="entry name" value="P-loop_NTPase"/>
</dbReference>
<evidence type="ECO:0000313" key="3">
    <source>
        <dbReference type="Proteomes" id="UP000036893"/>
    </source>
</evidence>
<organism evidence="2 3">
    <name type="scientific">Aspergillus udagawae</name>
    <dbReference type="NCBI Taxonomy" id="91492"/>
    <lineage>
        <taxon>Eukaryota</taxon>
        <taxon>Fungi</taxon>
        <taxon>Dikarya</taxon>
        <taxon>Ascomycota</taxon>
        <taxon>Pezizomycotina</taxon>
        <taxon>Eurotiomycetes</taxon>
        <taxon>Eurotiomycetidae</taxon>
        <taxon>Eurotiales</taxon>
        <taxon>Aspergillaceae</taxon>
        <taxon>Aspergillus</taxon>
        <taxon>Aspergillus subgen. Fumigati</taxon>
    </lineage>
</organism>
<dbReference type="EMBL" id="BBXM02000002">
    <property type="protein sequence ID" value="GIC86058.1"/>
    <property type="molecule type" value="Genomic_DNA"/>
</dbReference>
<sequence length="269" mass="29588">MLSPMLSPMLSQARIIFRKLRGIGSRGSRGSEPVPSAPAMTAESETVDPPPRAIHISDWRQSPTKLPCNRGQQSMSIIVVNAKGAADRTRLYELLGREKDFWPEFDVTLDDSGTDFVCNGYLYNVHFTSASGLARYSAMLSLYQHIPLIFTYDASSRESWDEMVTAYESMRSRCKDGIHPFLAIMIAAMGEGDGDFPVSHAEAEAFAAQRDCLFVKGSPTTGRGLCDAVCSLVELAYGARDQYTTDKKGQTQRIKRANAIAALFPARDA</sequence>
<dbReference type="GeneID" id="66989896"/>